<dbReference type="OrthoDB" id="10056847at2759"/>
<reference evidence="4 5" key="1">
    <citation type="submission" date="2019-08" db="EMBL/GenBank/DDBJ databases">
        <title>Whole genome of Aphis craccivora.</title>
        <authorList>
            <person name="Voronova N.V."/>
            <person name="Shulinski R.S."/>
            <person name="Bandarenka Y.V."/>
            <person name="Zhorov D.G."/>
            <person name="Warner D."/>
        </authorList>
    </citation>
    <scope>NUCLEOTIDE SEQUENCE [LARGE SCALE GENOMIC DNA]</scope>
    <source>
        <strain evidence="4">180601</strain>
        <tissue evidence="4">Whole Body</tissue>
    </source>
</reference>
<dbReference type="PROSITE" id="PS50137">
    <property type="entry name" value="DS_RBD"/>
    <property type="match status" value="1"/>
</dbReference>
<dbReference type="Proteomes" id="UP000478052">
    <property type="component" value="Unassembled WGS sequence"/>
</dbReference>
<dbReference type="GO" id="GO:0035197">
    <property type="term" value="F:siRNA binding"/>
    <property type="evidence" value="ECO:0007669"/>
    <property type="project" value="TreeGrafter"/>
</dbReference>
<dbReference type="SMART" id="SM00358">
    <property type="entry name" value="DSRM"/>
    <property type="match status" value="2"/>
</dbReference>
<name>A0A6G0ZH55_APHCR</name>
<comment type="caution">
    <text evidence="4">The sequence shown here is derived from an EMBL/GenBank/DDBJ whole genome shotgun (WGS) entry which is preliminary data.</text>
</comment>
<sequence>MAEISELNSDSGLISSVDRLREIMAGKEIIYKILSVVKHNTYEVYTINAVCEEYVSNGCGLSEYEAQNDAATKMLNNLELTSTNQQCVDSQVKLSQYMNYIGSLQELCQARAWDFPKYEYSQGIKGLSKNQKHYYTVKCTAGPYTSNGVGKTKKMAKKQAAKKLLKHWITTL</sequence>
<dbReference type="GO" id="GO:0070920">
    <property type="term" value="P:regulation of regulatory ncRNA processing"/>
    <property type="evidence" value="ECO:0007669"/>
    <property type="project" value="TreeGrafter"/>
</dbReference>
<keyword evidence="5" id="KW-1185">Reference proteome</keyword>
<dbReference type="GO" id="GO:0016442">
    <property type="term" value="C:RISC complex"/>
    <property type="evidence" value="ECO:0007669"/>
    <property type="project" value="TreeGrafter"/>
</dbReference>
<keyword evidence="4" id="KW-0418">Kinase</keyword>
<dbReference type="EMBL" id="VUJU01000471">
    <property type="protein sequence ID" value="KAF0770178.1"/>
    <property type="molecule type" value="Genomic_DNA"/>
</dbReference>
<dbReference type="GO" id="GO:0030422">
    <property type="term" value="P:siRNA processing"/>
    <property type="evidence" value="ECO:0007669"/>
    <property type="project" value="TreeGrafter"/>
</dbReference>
<dbReference type="GO" id="GO:0005737">
    <property type="term" value="C:cytoplasm"/>
    <property type="evidence" value="ECO:0007669"/>
    <property type="project" value="TreeGrafter"/>
</dbReference>
<dbReference type="SUPFAM" id="SSF54768">
    <property type="entry name" value="dsRNA-binding domain-like"/>
    <property type="match status" value="2"/>
</dbReference>
<evidence type="ECO:0000259" key="3">
    <source>
        <dbReference type="PROSITE" id="PS50137"/>
    </source>
</evidence>
<accession>A0A6G0ZH55</accession>
<keyword evidence="1 2" id="KW-0694">RNA-binding</keyword>
<dbReference type="GO" id="GO:0005634">
    <property type="term" value="C:nucleus"/>
    <property type="evidence" value="ECO:0007669"/>
    <property type="project" value="TreeGrafter"/>
</dbReference>
<evidence type="ECO:0000313" key="5">
    <source>
        <dbReference type="Proteomes" id="UP000478052"/>
    </source>
</evidence>
<dbReference type="PANTHER" id="PTHR46205">
    <property type="entry name" value="LOQUACIOUS, ISOFORM B"/>
    <property type="match status" value="1"/>
</dbReference>
<dbReference type="GO" id="GO:0003725">
    <property type="term" value="F:double-stranded RNA binding"/>
    <property type="evidence" value="ECO:0007669"/>
    <property type="project" value="TreeGrafter"/>
</dbReference>
<dbReference type="Pfam" id="PF00035">
    <property type="entry name" value="dsrm"/>
    <property type="match status" value="1"/>
</dbReference>
<dbReference type="GO" id="GO:0016301">
    <property type="term" value="F:kinase activity"/>
    <property type="evidence" value="ECO:0007669"/>
    <property type="project" value="UniProtKB-KW"/>
</dbReference>
<gene>
    <name evidence="4" type="ORF">FWK35_00029460</name>
</gene>
<dbReference type="Gene3D" id="3.30.160.20">
    <property type="match status" value="2"/>
</dbReference>
<feature type="domain" description="DRBM" evidence="3">
    <location>
        <begin position="99"/>
        <end position="170"/>
    </location>
</feature>
<dbReference type="GO" id="GO:0070578">
    <property type="term" value="C:RISC-loading complex"/>
    <property type="evidence" value="ECO:0007669"/>
    <property type="project" value="TreeGrafter"/>
</dbReference>
<keyword evidence="4" id="KW-0808">Transferase</keyword>
<protein>
    <submittedName>
        <fullName evidence="4">Interferon-inducible double-stranded RNA-dependent protein kinase activator A</fullName>
    </submittedName>
</protein>
<proteinExistence type="predicted"/>
<dbReference type="PANTHER" id="PTHR46205:SF3">
    <property type="entry name" value="LOQUACIOUS, ISOFORM B"/>
    <property type="match status" value="1"/>
</dbReference>
<evidence type="ECO:0000256" key="1">
    <source>
        <dbReference type="ARBA" id="ARBA00022884"/>
    </source>
</evidence>
<evidence type="ECO:0000256" key="2">
    <source>
        <dbReference type="PROSITE-ProRule" id="PRU00266"/>
    </source>
</evidence>
<organism evidence="4 5">
    <name type="scientific">Aphis craccivora</name>
    <name type="common">Cowpea aphid</name>
    <dbReference type="NCBI Taxonomy" id="307492"/>
    <lineage>
        <taxon>Eukaryota</taxon>
        <taxon>Metazoa</taxon>
        <taxon>Ecdysozoa</taxon>
        <taxon>Arthropoda</taxon>
        <taxon>Hexapoda</taxon>
        <taxon>Insecta</taxon>
        <taxon>Pterygota</taxon>
        <taxon>Neoptera</taxon>
        <taxon>Paraneoptera</taxon>
        <taxon>Hemiptera</taxon>
        <taxon>Sternorrhyncha</taxon>
        <taxon>Aphidomorpha</taxon>
        <taxon>Aphidoidea</taxon>
        <taxon>Aphididae</taxon>
        <taxon>Aphidini</taxon>
        <taxon>Aphis</taxon>
        <taxon>Aphis</taxon>
    </lineage>
</organism>
<dbReference type="InterPro" id="IPR051247">
    <property type="entry name" value="RLC_Component"/>
</dbReference>
<evidence type="ECO:0000313" key="4">
    <source>
        <dbReference type="EMBL" id="KAF0770178.1"/>
    </source>
</evidence>
<dbReference type="AlphaFoldDB" id="A0A6G0ZH55"/>
<dbReference type="InterPro" id="IPR014720">
    <property type="entry name" value="dsRBD_dom"/>
</dbReference>